<dbReference type="Proteomes" id="UP000019478">
    <property type="component" value="Unassembled WGS sequence"/>
</dbReference>
<name>W9XGR1_9EURO</name>
<proteinExistence type="predicted"/>
<dbReference type="STRING" id="1182542.W9XGR1"/>
<dbReference type="AlphaFoldDB" id="W9XGR1"/>
<evidence type="ECO:0000313" key="3">
    <source>
        <dbReference type="Proteomes" id="UP000019478"/>
    </source>
</evidence>
<dbReference type="eggNOG" id="KOG1454">
    <property type="taxonomic scope" value="Eukaryota"/>
</dbReference>
<sequence>MLAQSSTSHRHLTQAGTDIHFLSSGEHQQQGRLAVLLHGLGGSTETFRELLPFIPPNYQVINVDVEGFGKTPLNQEGKPLSFARYVSDLHDLITHVQESGSASTSSSTSTAGTATATATTAINGNSSSSNRSQEPVLLVGHSLGGIISLHYAAQYPTQVAGLLLLGPGRSLKSIPPAQKGMQALARTAREQGMDAVAQMALQSNFPADRDNEPAHVQQVRDAVASSDAEAYASTAEAIASDDHHDPDYSRIRCPVVFVAGDKDKISPVQRSEDISALLGGPAEVVVVKSGHQPILQDLEGVTKAFDKLLAMV</sequence>
<dbReference type="InterPro" id="IPR000073">
    <property type="entry name" value="AB_hydrolase_1"/>
</dbReference>
<dbReference type="Pfam" id="PF12697">
    <property type="entry name" value="Abhydrolase_6"/>
    <property type="match status" value="1"/>
</dbReference>
<dbReference type="OrthoDB" id="190201at2759"/>
<dbReference type="GeneID" id="19172986"/>
<dbReference type="GO" id="GO:0016020">
    <property type="term" value="C:membrane"/>
    <property type="evidence" value="ECO:0007669"/>
    <property type="project" value="TreeGrafter"/>
</dbReference>
<dbReference type="PANTHER" id="PTHR43798:SF33">
    <property type="entry name" value="HYDROLASE, PUTATIVE (AFU_ORTHOLOGUE AFUA_2G14860)-RELATED"/>
    <property type="match status" value="1"/>
</dbReference>
<dbReference type="Gene3D" id="3.40.50.1820">
    <property type="entry name" value="alpha/beta hydrolase"/>
    <property type="match status" value="1"/>
</dbReference>
<evidence type="ECO:0000313" key="2">
    <source>
        <dbReference type="EMBL" id="EXJ79398.1"/>
    </source>
</evidence>
<accession>W9XGR1</accession>
<dbReference type="InterPro" id="IPR050266">
    <property type="entry name" value="AB_hydrolase_sf"/>
</dbReference>
<dbReference type="EMBL" id="AMGY01000008">
    <property type="protein sequence ID" value="EXJ79398.1"/>
    <property type="molecule type" value="Genomic_DNA"/>
</dbReference>
<dbReference type="SUPFAM" id="SSF53474">
    <property type="entry name" value="alpha/beta-Hydrolases"/>
    <property type="match status" value="1"/>
</dbReference>
<organism evidence="2 3">
    <name type="scientific">Capronia epimyces CBS 606.96</name>
    <dbReference type="NCBI Taxonomy" id="1182542"/>
    <lineage>
        <taxon>Eukaryota</taxon>
        <taxon>Fungi</taxon>
        <taxon>Dikarya</taxon>
        <taxon>Ascomycota</taxon>
        <taxon>Pezizomycotina</taxon>
        <taxon>Eurotiomycetes</taxon>
        <taxon>Chaetothyriomycetidae</taxon>
        <taxon>Chaetothyriales</taxon>
        <taxon>Herpotrichiellaceae</taxon>
        <taxon>Capronia</taxon>
    </lineage>
</organism>
<keyword evidence="3" id="KW-1185">Reference proteome</keyword>
<reference evidence="2 3" key="1">
    <citation type="submission" date="2013-03" db="EMBL/GenBank/DDBJ databases">
        <title>The Genome Sequence of Capronia epimyces CBS 606.96.</title>
        <authorList>
            <consortium name="The Broad Institute Genomics Platform"/>
            <person name="Cuomo C."/>
            <person name="de Hoog S."/>
            <person name="Gorbushina A."/>
            <person name="Walker B."/>
            <person name="Young S.K."/>
            <person name="Zeng Q."/>
            <person name="Gargeya S."/>
            <person name="Fitzgerald M."/>
            <person name="Haas B."/>
            <person name="Abouelleil A."/>
            <person name="Allen A.W."/>
            <person name="Alvarado L."/>
            <person name="Arachchi H.M."/>
            <person name="Berlin A.M."/>
            <person name="Chapman S.B."/>
            <person name="Gainer-Dewar J."/>
            <person name="Goldberg J."/>
            <person name="Griggs A."/>
            <person name="Gujja S."/>
            <person name="Hansen M."/>
            <person name="Howarth C."/>
            <person name="Imamovic A."/>
            <person name="Ireland A."/>
            <person name="Larimer J."/>
            <person name="McCowan C."/>
            <person name="Murphy C."/>
            <person name="Pearson M."/>
            <person name="Poon T.W."/>
            <person name="Priest M."/>
            <person name="Roberts A."/>
            <person name="Saif S."/>
            <person name="Shea T."/>
            <person name="Sisk P."/>
            <person name="Sykes S."/>
            <person name="Wortman J."/>
            <person name="Nusbaum C."/>
            <person name="Birren B."/>
        </authorList>
    </citation>
    <scope>NUCLEOTIDE SEQUENCE [LARGE SCALE GENOMIC DNA]</scope>
    <source>
        <strain evidence="2 3">CBS 606.96</strain>
    </source>
</reference>
<evidence type="ECO:0000259" key="1">
    <source>
        <dbReference type="Pfam" id="PF12697"/>
    </source>
</evidence>
<dbReference type="HOGENOM" id="CLU_020336_50_3_1"/>
<dbReference type="PANTHER" id="PTHR43798">
    <property type="entry name" value="MONOACYLGLYCEROL LIPASE"/>
    <property type="match status" value="1"/>
</dbReference>
<comment type="caution">
    <text evidence="2">The sequence shown here is derived from an EMBL/GenBank/DDBJ whole genome shotgun (WGS) entry which is preliminary data.</text>
</comment>
<protein>
    <recommendedName>
        <fullName evidence="1">AB hydrolase-1 domain-containing protein</fullName>
    </recommendedName>
</protein>
<dbReference type="RefSeq" id="XP_007737186.1">
    <property type="nucleotide sequence ID" value="XM_007738996.1"/>
</dbReference>
<gene>
    <name evidence="2" type="ORF">A1O3_08900</name>
</gene>
<dbReference type="InterPro" id="IPR029058">
    <property type="entry name" value="AB_hydrolase_fold"/>
</dbReference>
<feature type="domain" description="AB hydrolase-1" evidence="1">
    <location>
        <begin position="35"/>
        <end position="295"/>
    </location>
</feature>